<comment type="subcellular location">
    <subcellularLocation>
        <location evidence="2">Endoplasmic reticulum</location>
    </subcellularLocation>
    <subcellularLocation>
        <location evidence="3">Membrane</location>
    </subcellularLocation>
    <subcellularLocation>
        <location evidence="1">Mitochondrion</location>
    </subcellularLocation>
</comment>
<dbReference type="InterPro" id="IPR007751">
    <property type="entry name" value="DUF676_lipase-like"/>
</dbReference>
<sequence>MASEIRPLNARNIHPCITMCFALSRSHVKSAMKPCYYPWVRLVTMYSPRFLPTYCLWTNIRHIKAATQIVVSLLIMCLSLLITEMPVNYRPSIRCNLGALHKNCAMAGEETYGLTVLHDANFNFTTQEKNHSSSVVLFDLVAIHGLNGDAIDTWTHQKTRVMWLKDLLPEALPNIRIMTFGYNARFKNFTAQQDLRSISSKLLNELVDFRTTEEEKSRPIVFVCHSLGGIVAKKALLIGCSEEQEQVQRSVYGVLFLGTPHNGSSLAVMGKLMANIVSACSPMRPPRTLIGVLQKDSQALLEITEDFCKRRNKVKLISFYELELTSIGPFLRKLIVKQQSALLNVPHEIAIPQFADHRNIVRFTSLQDRTFRPVLRRLQKLAQDFQGGSTAQSTSAQELVLAIPFDITTLPCPSFCGRDDVLEIMKTFFYGDPSESPTRRTFALCGLALHYVLQTRSQYKSGVALMNAASVASLEADFDRLHNLLKLGESKNKINSVRSWLSRAENSQWLLVFDNVDDLSSVPIRKYLPAVNWGHVIFTTRDQGIIGEIAQEGHVLKPLTTEDAAQLLLERSGVRHATDNEMEEARDIADLLGSLPLALVHAGAFLRSRHRTLGEYHQLYKTRRNELLRFSTRLGDTNQAILTAWEINFKQAEQESPAATNLLLLFSFLDQASIPELMLHRGSSPQKRNFSIHPLVQYCAVHRLPPSDVRRWRWQAILLVCHAFPRNGYIEPL</sequence>
<dbReference type="PANTHER" id="PTHR48182">
    <property type="entry name" value="PROTEIN SERAC1"/>
    <property type="match status" value="1"/>
</dbReference>
<dbReference type="Gene3D" id="3.40.50.300">
    <property type="entry name" value="P-loop containing nucleotide triphosphate hydrolases"/>
    <property type="match status" value="1"/>
</dbReference>
<evidence type="ECO:0000256" key="5">
    <source>
        <dbReference type="ARBA" id="ARBA00022824"/>
    </source>
</evidence>
<dbReference type="GO" id="GO:0005783">
    <property type="term" value="C:endoplasmic reticulum"/>
    <property type="evidence" value="ECO:0007669"/>
    <property type="project" value="UniProtKB-SubCell"/>
</dbReference>
<dbReference type="InterPro" id="IPR027417">
    <property type="entry name" value="P-loop_NTPase"/>
</dbReference>
<dbReference type="OrthoDB" id="4364931at2759"/>
<dbReference type="OMA" id="LLITEMP"/>
<keyword evidence="5" id="KW-0256">Endoplasmic reticulum</keyword>
<dbReference type="InterPro" id="IPR052374">
    <property type="entry name" value="SERAC1"/>
</dbReference>
<accession>B6HNW5</accession>
<dbReference type="SUPFAM" id="SSF53474">
    <property type="entry name" value="alpha/beta-Hydrolases"/>
    <property type="match status" value="1"/>
</dbReference>
<name>B6HNW5_PENRW</name>
<dbReference type="InterPro" id="IPR029058">
    <property type="entry name" value="AB_hydrolase_fold"/>
</dbReference>
<evidence type="ECO:0000256" key="6">
    <source>
        <dbReference type="ARBA" id="ARBA00023128"/>
    </source>
</evidence>
<keyword evidence="7" id="KW-0472">Membrane</keyword>
<dbReference type="PANTHER" id="PTHR48182:SF2">
    <property type="entry name" value="PROTEIN SERAC1"/>
    <property type="match status" value="1"/>
</dbReference>
<dbReference type="Gene3D" id="3.40.50.1820">
    <property type="entry name" value="alpha/beta hydrolase"/>
    <property type="match status" value="1"/>
</dbReference>
<proteinExistence type="inferred from homology"/>
<protein>
    <submittedName>
        <fullName evidence="9">Pc21g22620 protein</fullName>
    </submittedName>
</protein>
<dbReference type="GO" id="GO:0072330">
    <property type="term" value="P:monocarboxylic acid biosynthetic process"/>
    <property type="evidence" value="ECO:0007669"/>
    <property type="project" value="UniProtKB-ARBA"/>
</dbReference>
<dbReference type="BioCyc" id="PCHR:PC21G22620-MONOMER"/>
<dbReference type="AlphaFoldDB" id="B6HNW5"/>
<dbReference type="GO" id="GO:0005739">
    <property type="term" value="C:mitochondrion"/>
    <property type="evidence" value="ECO:0007669"/>
    <property type="project" value="UniProtKB-SubCell"/>
</dbReference>
<evidence type="ECO:0000313" key="9">
    <source>
        <dbReference type="EMBL" id="CAP97159.1"/>
    </source>
</evidence>
<comment type="similarity">
    <text evidence="4">Belongs to the putative lipase ROG1 family.</text>
</comment>
<gene>
    <name evidence="9" type="ORF">Pc21g22620</name>
    <name evidence="9" type="ORF">PCH_Pc21g22620</name>
</gene>
<dbReference type="EMBL" id="AM920436">
    <property type="protein sequence ID" value="CAP97159.1"/>
    <property type="molecule type" value="Genomic_DNA"/>
</dbReference>
<evidence type="ECO:0000256" key="4">
    <source>
        <dbReference type="ARBA" id="ARBA00007920"/>
    </source>
</evidence>
<dbReference type="GO" id="GO:0017000">
    <property type="term" value="P:antibiotic biosynthetic process"/>
    <property type="evidence" value="ECO:0007669"/>
    <property type="project" value="UniProtKB-ARBA"/>
</dbReference>
<evidence type="ECO:0000256" key="7">
    <source>
        <dbReference type="ARBA" id="ARBA00023136"/>
    </source>
</evidence>
<feature type="domain" description="DUF676" evidence="8">
    <location>
        <begin position="141"/>
        <end position="264"/>
    </location>
</feature>
<dbReference type="GO" id="GO:0016020">
    <property type="term" value="C:membrane"/>
    <property type="evidence" value="ECO:0007669"/>
    <property type="project" value="UniProtKB-SubCell"/>
</dbReference>
<keyword evidence="6" id="KW-0496">Mitochondrion</keyword>
<dbReference type="VEuPathDB" id="FungiDB:PCH_Pc21g22620"/>
<dbReference type="Pfam" id="PF05057">
    <property type="entry name" value="DUF676"/>
    <property type="match status" value="1"/>
</dbReference>
<evidence type="ECO:0000313" key="10">
    <source>
        <dbReference type="Proteomes" id="UP000000724"/>
    </source>
</evidence>
<dbReference type="eggNOG" id="KOG2029">
    <property type="taxonomic scope" value="Eukaryota"/>
</dbReference>
<reference evidence="9 10" key="1">
    <citation type="journal article" date="2008" name="Nat. Biotechnol.">
        <title>Genome sequencing and analysis of the filamentous fungus Penicillium chrysogenum.</title>
        <authorList>
            <person name="van den Berg M.A."/>
            <person name="Albang R."/>
            <person name="Albermann K."/>
            <person name="Badger J.H."/>
            <person name="Daran J.-M."/>
            <person name="Driessen A.J.M."/>
            <person name="Garcia-Estrada C."/>
            <person name="Fedorova N.D."/>
            <person name="Harris D.M."/>
            <person name="Heijne W.H.M."/>
            <person name="Joardar V.S."/>
            <person name="Kiel J.A.K.W."/>
            <person name="Kovalchuk A."/>
            <person name="Martin J.F."/>
            <person name="Nierman W.C."/>
            <person name="Nijland J.G."/>
            <person name="Pronk J.T."/>
            <person name="Roubos J.A."/>
            <person name="van der Klei I.J."/>
            <person name="van Peij N.N.M.E."/>
            <person name="Veenhuis M."/>
            <person name="von Doehren H."/>
            <person name="Wagner C."/>
            <person name="Wortman J.R."/>
            <person name="Bovenberg R.A.L."/>
        </authorList>
    </citation>
    <scope>NUCLEOTIDE SEQUENCE [LARGE SCALE GENOMIC DNA]</scope>
    <source>
        <strain evidence="10">ATCC 28089 / DSM 1075 / NRRL 1951 / Wisconsin 54-1255</strain>
    </source>
</reference>
<evidence type="ECO:0000256" key="2">
    <source>
        <dbReference type="ARBA" id="ARBA00004240"/>
    </source>
</evidence>
<keyword evidence="10" id="KW-1185">Reference proteome</keyword>
<dbReference type="HOGENOM" id="CLU_378156_0_0_1"/>
<dbReference type="Proteomes" id="UP000000724">
    <property type="component" value="Contig Pc00c21"/>
</dbReference>
<organism evidence="9 10">
    <name type="scientific">Penicillium rubens (strain ATCC 28089 / DSM 1075 / NRRL 1951 / Wisconsin 54-1255)</name>
    <name type="common">Penicillium chrysogenum</name>
    <dbReference type="NCBI Taxonomy" id="500485"/>
    <lineage>
        <taxon>Eukaryota</taxon>
        <taxon>Fungi</taxon>
        <taxon>Dikarya</taxon>
        <taxon>Ascomycota</taxon>
        <taxon>Pezizomycotina</taxon>
        <taxon>Eurotiomycetes</taxon>
        <taxon>Eurotiomycetidae</taxon>
        <taxon>Eurotiales</taxon>
        <taxon>Aspergillaceae</taxon>
        <taxon>Penicillium</taxon>
        <taxon>Penicillium chrysogenum species complex</taxon>
    </lineage>
</organism>
<evidence type="ECO:0000256" key="3">
    <source>
        <dbReference type="ARBA" id="ARBA00004370"/>
    </source>
</evidence>
<evidence type="ECO:0000256" key="1">
    <source>
        <dbReference type="ARBA" id="ARBA00004173"/>
    </source>
</evidence>
<dbReference type="GO" id="GO:0043531">
    <property type="term" value="F:ADP binding"/>
    <property type="evidence" value="ECO:0007669"/>
    <property type="project" value="InterPro"/>
</dbReference>
<evidence type="ECO:0000259" key="8">
    <source>
        <dbReference type="Pfam" id="PF05057"/>
    </source>
</evidence>
<dbReference type="SUPFAM" id="SSF52540">
    <property type="entry name" value="P-loop containing nucleoside triphosphate hydrolases"/>
    <property type="match status" value="1"/>
</dbReference>